<dbReference type="AlphaFoldDB" id="A0A8S2TFT0"/>
<reference evidence="1" key="1">
    <citation type="submission" date="2021-02" db="EMBL/GenBank/DDBJ databases">
        <authorList>
            <person name="Nowell W R."/>
        </authorList>
    </citation>
    <scope>NUCLEOTIDE SEQUENCE</scope>
</reference>
<gene>
    <name evidence="1" type="ORF">BYL167_LOCUS26981</name>
    <name evidence="2" type="ORF">BYL167_LOCUS26996</name>
</gene>
<evidence type="ECO:0000313" key="3">
    <source>
        <dbReference type="Proteomes" id="UP000681967"/>
    </source>
</evidence>
<sequence length="38" mass="4227">GISAIGTASIVFWMRDDLTPWNLEATFTVSYNTMSDSK</sequence>
<dbReference type="EMBL" id="CAJOBH010033123">
    <property type="protein sequence ID" value="CAF4288206.1"/>
    <property type="molecule type" value="Genomic_DNA"/>
</dbReference>
<organism evidence="1 3">
    <name type="scientific">Rotaria magnacalcarata</name>
    <dbReference type="NCBI Taxonomy" id="392030"/>
    <lineage>
        <taxon>Eukaryota</taxon>
        <taxon>Metazoa</taxon>
        <taxon>Spiralia</taxon>
        <taxon>Gnathifera</taxon>
        <taxon>Rotifera</taxon>
        <taxon>Eurotatoria</taxon>
        <taxon>Bdelloidea</taxon>
        <taxon>Philodinida</taxon>
        <taxon>Philodinidae</taxon>
        <taxon>Rotaria</taxon>
    </lineage>
</organism>
<proteinExistence type="predicted"/>
<dbReference type="Proteomes" id="UP000681967">
    <property type="component" value="Unassembled WGS sequence"/>
</dbReference>
<comment type="caution">
    <text evidence="1">The sequence shown here is derived from an EMBL/GenBank/DDBJ whole genome shotgun (WGS) entry which is preliminary data.</text>
</comment>
<feature type="non-terminal residue" evidence="1">
    <location>
        <position position="1"/>
    </location>
</feature>
<dbReference type="EMBL" id="CAJOBH010033214">
    <property type="protein sequence ID" value="CAF4288627.1"/>
    <property type="molecule type" value="Genomic_DNA"/>
</dbReference>
<evidence type="ECO:0000313" key="1">
    <source>
        <dbReference type="EMBL" id="CAF4288206.1"/>
    </source>
</evidence>
<name>A0A8S2TFT0_9BILA</name>
<accession>A0A8S2TFT0</accession>
<evidence type="ECO:0000313" key="2">
    <source>
        <dbReference type="EMBL" id="CAF4288627.1"/>
    </source>
</evidence>
<protein>
    <submittedName>
        <fullName evidence="1">Uncharacterized protein</fullName>
    </submittedName>
</protein>